<evidence type="ECO:0000256" key="3">
    <source>
        <dbReference type="ARBA" id="ARBA00023163"/>
    </source>
</evidence>
<dbReference type="Pfam" id="PF00356">
    <property type="entry name" value="LacI"/>
    <property type="match status" value="1"/>
</dbReference>
<keyword evidence="6" id="KW-1185">Reference proteome</keyword>
<dbReference type="PANTHER" id="PTHR30146:SF109">
    <property type="entry name" value="HTH-TYPE TRANSCRIPTIONAL REGULATOR GALS"/>
    <property type="match status" value="1"/>
</dbReference>
<dbReference type="Proteomes" id="UP001501138">
    <property type="component" value="Unassembled WGS sequence"/>
</dbReference>
<reference evidence="5 6" key="1">
    <citation type="journal article" date="2019" name="Int. J. Syst. Evol. Microbiol.">
        <title>The Global Catalogue of Microorganisms (GCM) 10K type strain sequencing project: providing services to taxonomists for standard genome sequencing and annotation.</title>
        <authorList>
            <consortium name="The Broad Institute Genomics Platform"/>
            <consortium name="The Broad Institute Genome Sequencing Center for Infectious Disease"/>
            <person name="Wu L."/>
            <person name="Ma J."/>
        </authorList>
    </citation>
    <scope>NUCLEOTIDE SEQUENCE [LARGE SCALE GENOMIC DNA]</scope>
    <source>
        <strain evidence="5 6">JCM 15589</strain>
    </source>
</reference>
<evidence type="ECO:0000313" key="6">
    <source>
        <dbReference type="Proteomes" id="UP001501138"/>
    </source>
</evidence>
<dbReference type="PANTHER" id="PTHR30146">
    <property type="entry name" value="LACI-RELATED TRANSCRIPTIONAL REPRESSOR"/>
    <property type="match status" value="1"/>
</dbReference>
<dbReference type="Gene3D" id="1.10.260.40">
    <property type="entry name" value="lambda repressor-like DNA-binding domains"/>
    <property type="match status" value="1"/>
</dbReference>
<protein>
    <submittedName>
        <fullName evidence="5">LacI family DNA-binding transcriptional regulator</fullName>
    </submittedName>
</protein>
<sequence length="338" mass="35252">MAASGRPTVRDIAKHAGVSVATVSRVTRQDPKVAPPTRERVQASIDALGYTPSALGLSLAYQRYHTLGIVLPGLGGPYFAELVQGVESVAVDAGIAVNVLGTHFRPDAGRSVQQLAQRTDALVVQGGTADEDFLAELAQTMPIVLVAATSDRLTTVRTDGRAAAREVTTHLLEAHGYRRLRFLGSPNGSPDPTSRYLGFRDALADHGIAEAGGPLEYGFEAEYGAMAARELHASGDLPDALVCANDELAFGVMATLPGLGRSIPGDMAIVGFDDNSLAGLASPTLTTVHQPTFELGATAARIALEATGEPGAARLPLPPDDRVLETRAVIRESCGCPA</sequence>
<dbReference type="CDD" id="cd01392">
    <property type="entry name" value="HTH_LacI"/>
    <property type="match status" value="1"/>
</dbReference>
<name>A0ABN2JEX8_9MICO</name>
<keyword evidence="3" id="KW-0804">Transcription</keyword>
<dbReference type="Pfam" id="PF13377">
    <property type="entry name" value="Peripla_BP_3"/>
    <property type="match status" value="1"/>
</dbReference>
<evidence type="ECO:0000313" key="5">
    <source>
        <dbReference type="EMBL" id="GAA1724615.1"/>
    </source>
</evidence>
<evidence type="ECO:0000256" key="2">
    <source>
        <dbReference type="ARBA" id="ARBA00023125"/>
    </source>
</evidence>
<organism evidence="5 6">
    <name type="scientific">Isoptericola hypogeus</name>
    <dbReference type="NCBI Taxonomy" id="300179"/>
    <lineage>
        <taxon>Bacteria</taxon>
        <taxon>Bacillati</taxon>
        <taxon>Actinomycetota</taxon>
        <taxon>Actinomycetes</taxon>
        <taxon>Micrococcales</taxon>
        <taxon>Promicromonosporaceae</taxon>
        <taxon>Isoptericola</taxon>
    </lineage>
</organism>
<dbReference type="PROSITE" id="PS50932">
    <property type="entry name" value="HTH_LACI_2"/>
    <property type="match status" value="1"/>
</dbReference>
<dbReference type="SMART" id="SM00354">
    <property type="entry name" value="HTH_LACI"/>
    <property type="match status" value="1"/>
</dbReference>
<dbReference type="InterPro" id="IPR000843">
    <property type="entry name" value="HTH_LacI"/>
</dbReference>
<dbReference type="Gene3D" id="3.40.50.2300">
    <property type="match status" value="2"/>
</dbReference>
<dbReference type="CDD" id="cd06267">
    <property type="entry name" value="PBP1_LacI_sugar_binding-like"/>
    <property type="match status" value="1"/>
</dbReference>
<gene>
    <name evidence="5" type="ORF">GCM10009809_20500</name>
</gene>
<evidence type="ECO:0000256" key="1">
    <source>
        <dbReference type="ARBA" id="ARBA00023015"/>
    </source>
</evidence>
<evidence type="ECO:0000259" key="4">
    <source>
        <dbReference type="PROSITE" id="PS50932"/>
    </source>
</evidence>
<dbReference type="InterPro" id="IPR028082">
    <property type="entry name" value="Peripla_BP_I"/>
</dbReference>
<dbReference type="InterPro" id="IPR010982">
    <property type="entry name" value="Lambda_DNA-bd_dom_sf"/>
</dbReference>
<proteinExistence type="predicted"/>
<dbReference type="EMBL" id="BAAAPM010000003">
    <property type="protein sequence ID" value="GAA1724615.1"/>
    <property type="molecule type" value="Genomic_DNA"/>
</dbReference>
<dbReference type="GO" id="GO:0003677">
    <property type="term" value="F:DNA binding"/>
    <property type="evidence" value="ECO:0007669"/>
    <property type="project" value="UniProtKB-KW"/>
</dbReference>
<accession>A0ABN2JEX8</accession>
<comment type="caution">
    <text evidence="5">The sequence shown here is derived from an EMBL/GenBank/DDBJ whole genome shotgun (WGS) entry which is preliminary data.</text>
</comment>
<dbReference type="InterPro" id="IPR046335">
    <property type="entry name" value="LacI/GalR-like_sensor"/>
</dbReference>
<dbReference type="SUPFAM" id="SSF53822">
    <property type="entry name" value="Periplasmic binding protein-like I"/>
    <property type="match status" value="1"/>
</dbReference>
<dbReference type="SUPFAM" id="SSF47413">
    <property type="entry name" value="lambda repressor-like DNA-binding domains"/>
    <property type="match status" value="1"/>
</dbReference>
<keyword evidence="2 5" id="KW-0238">DNA-binding</keyword>
<feature type="domain" description="HTH lacI-type" evidence="4">
    <location>
        <begin position="7"/>
        <end position="61"/>
    </location>
</feature>
<keyword evidence="1" id="KW-0805">Transcription regulation</keyword>
<dbReference type="RefSeq" id="WP_344248227.1">
    <property type="nucleotide sequence ID" value="NZ_BAAAPM010000003.1"/>
</dbReference>